<accession>A0ABW5EU08</accession>
<evidence type="ECO:0000313" key="2">
    <source>
        <dbReference type="EMBL" id="MFD2321217.1"/>
    </source>
</evidence>
<organism evidence="2 3">
    <name type="scientific">Delftia deserti</name>
    <dbReference type="NCBI Taxonomy" id="1651218"/>
    <lineage>
        <taxon>Bacteria</taxon>
        <taxon>Pseudomonadati</taxon>
        <taxon>Pseudomonadota</taxon>
        <taxon>Betaproteobacteria</taxon>
        <taxon>Burkholderiales</taxon>
        <taxon>Comamonadaceae</taxon>
        <taxon>Delftia</taxon>
    </lineage>
</organism>
<protein>
    <submittedName>
        <fullName evidence="2">Twin-arginine translocation signal domain-containing protein</fullName>
    </submittedName>
</protein>
<dbReference type="InterPro" id="IPR006311">
    <property type="entry name" value="TAT_signal"/>
</dbReference>
<name>A0ABW5EU08_9BURK</name>
<dbReference type="EMBL" id="JBHUIG010000023">
    <property type="protein sequence ID" value="MFD2321217.1"/>
    <property type="molecule type" value="Genomic_DNA"/>
</dbReference>
<evidence type="ECO:0000256" key="1">
    <source>
        <dbReference type="SAM" id="MobiDB-lite"/>
    </source>
</evidence>
<feature type="region of interest" description="Disordered" evidence="1">
    <location>
        <begin position="33"/>
        <end position="54"/>
    </location>
</feature>
<dbReference type="PROSITE" id="PS51318">
    <property type="entry name" value="TAT"/>
    <property type="match status" value="1"/>
</dbReference>
<evidence type="ECO:0000313" key="3">
    <source>
        <dbReference type="Proteomes" id="UP001597287"/>
    </source>
</evidence>
<proteinExistence type="predicted"/>
<gene>
    <name evidence="2" type="ORF">ACFSPV_21200</name>
</gene>
<dbReference type="RefSeq" id="WP_380109792.1">
    <property type="nucleotide sequence ID" value="NZ_JBHSIH010000001.1"/>
</dbReference>
<reference evidence="3" key="1">
    <citation type="journal article" date="2019" name="Int. J. Syst. Evol. Microbiol.">
        <title>The Global Catalogue of Microorganisms (GCM) 10K type strain sequencing project: providing services to taxonomists for standard genome sequencing and annotation.</title>
        <authorList>
            <consortium name="The Broad Institute Genomics Platform"/>
            <consortium name="The Broad Institute Genome Sequencing Center for Infectious Disease"/>
            <person name="Wu L."/>
            <person name="Ma J."/>
        </authorList>
    </citation>
    <scope>NUCLEOTIDE SEQUENCE [LARGE SCALE GENOMIC DNA]</scope>
    <source>
        <strain evidence="3">CCUG 62793</strain>
    </source>
</reference>
<dbReference type="Proteomes" id="UP001597287">
    <property type="component" value="Unassembled WGS sequence"/>
</dbReference>
<sequence>MTHVSIDTKRREFLGTSAIAISAAALGVTTMAAPSTAGRTKNGPGACPASRSFR</sequence>
<dbReference type="InterPro" id="IPR019546">
    <property type="entry name" value="TAT_signal_bac_arc"/>
</dbReference>
<dbReference type="NCBIfam" id="TIGR01409">
    <property type="entry name" value="TAT_signal_seq"/>
    <property type="match status" value="1"/>
</dbReference>
<keyword evidence="3" id="KW-1185">Reference proteome</keyword>
<comment type="caution">
    <text evidence="2">The sequence shown here is derived from an EMBL/GenBank/DDBJ whole genome shotgun (WGS) entry which is preliminary data.</text>
</comment>